<organism evidence="1">
    <name type="scientific">bioreactor metagenome</name>
    <dbReference type="NCBI Taxonomy" id="1076179"/>
    <lineage>
        <taxon>unclassified sequences</taxon>
        <taxon>metagenomes</taxon>
        <taxon>ecological metagenomes</taxon>
    </lineage>
</organism>
<sequence>MDEREPEVEADVCVDGGHLVGHKADGGVEDRGDKCALHNRVDVVGRGEAYYAAVGFEGYRGDGVDEEGQANFDGEVVDGVGCEGIPYEPERNECARHNHKIDCEDDPAGHIIIEKNL</sequence>
<evidence type="ECO:0000313" key="1">
    <source>
        <dbReference type="EMBL" id="MPN49547.1"/>
    </source>
</evidence>
<name>A0A645IE57_9ZZZZ</name>
<reference evidence="1" key="1">
    <citation type="submission" date="2019-08" db="EMBL/GenBank/DDBJ databases">
        <authorList>
            <person name="Kucharzyk K."/>
            <person name="Murdoch R.W."/>
            <person name="Higgins S."/>
            <person name="Loffler F."/>
        </authorList>
    </citation>
    <scope>NUCLEOTIDE SEQUENCE</scope>
</reference>
<gene>
    <name evidence="1" type="ORF">SDC9_197168</name>
</gene>
<proteinExistence type="predicted"/>
<accession>A0A645IE57</accession>
<dbReference type="EMBL" id="VSSQ01112890">
    <property type="protein sequence ID" value="MPN49547.1"/>
    <property type="molecule type" value="Genomic_DNA"/>
</dbReference>
<comment type="caution">
    <text evidence="1">The sequence shown here is derived from an EMBL/GenBank/DDBJ whole genome shotgun (WGS) entry which is preliminary data.</text>
</comment>
<dbReference type="AlphaFoldDB" id="A0A645IE57"/>
<protein>
    <submittedName>
        <fullName evidence="1">Uncharacterized protein</fullName>
    </submittedName>
</protein>